<dbReference type="GO" id="GO:0046656">
    <property type="term" value="P:folic acid biosynthetic process"/>
    <property type="evidence" value="ECO:0007669"/>
    <property type="project" value="UniProtKB-KW"/>
</dbReference>
<dbReference type="PANTHER" id="PTHR11136">
    <property type="entry name" value="FOLYLPOLYGLUTAMATE SYNTHASE-RELATED"/>
    <property type="match status" value="1"/>
</dbReference>
<evidence type="ECO:0000256" key="8">
    <source>
        <dbReference type="ARBA" id="ARBA00022598"/>
    </source>
</evidence>
<dbReference type="EC" id="6.3.2.17" evidence="6"/>
<dbReference type="Pfam" id="PF02875">
    <property type="entry name" value="Mur_ligase_C"/>
    <property type="match status" value="1"/>
</dbReference>
<comment type="catalytic activity">
    <reaction evidence="18">
        <text>10-formyltetrahydrofolyl-(gamma-L-Glu)(n) + L-glutamate + ATP = 10-formyltetrahydrofolyl-(gamma-L-Glu)(n+1) + ADP + phosphate + H(+)</text>
        <dbReference type="Rhea" id="RHEA:51904"/>
        <dbReference type="Rhea" id="RHEA-COMP:13088"/>
        <dbReference type="Rhea" id="RHEA-COMP:14300"/>
        <dbReference type="ChEBI" id="CHEBI:15378"/>
        <dbReference type="ChEBI" id="CHEBI:29985"/>
        <dbReference type="ChEBI" id="CHEBI:30616"/>
        <dbReference type="ChEBI" id="CHEBI:43474"/>
        <dbReference type="ChEBI" id="CHEBI:134413"/>
        <dbReference type="ChEBI" id="CHEBI:456216"/>
        <dbReference type="EC" id="6.3.2.17"/>
    </reaction>
</comment>
<evidence type="ECO:0000256" key="6">
    <source>
        <dbReference type="ARBA" id="ARBA00013025"/>
    </source>
</evidence>
<keyword evidence="8" id="KW-0436">Ligase</keyword>
<evidence type="ECO:0000256" key="10">
    <source>
        <dbReference type="ARBA" id="ARBA00022741"/>
    </source>
</evidence>
<dbReference type="Proteomes" id="UP000219215">
    <property type="component" value="Chromosome DPRO"/>
</dbReference>
<evidence type="ECO:0000256" key="13">
    <source>
        <dbReference type="ARBA" id="ARBA00022909"/>
    </source>
</evidence>
<evidence type="ECO:0000256" key="14">
    <source>
        <dbReference type="ARBA" id="ARBA00030048"/>
    </source>
</evidence>
<evidence type="ECO:0000256" key="19">
    <source>
        <dbReference type="ARBA" id="ARBA00049035"/>
    </source>
</evidence>
<keyword evidence="13" id="KW-0289">Folate biosynthesis</keyword>
<dbReference type="KEGG" id="pprf:DPRO_3757"/>
<proteinExistence type="inferred from homology"/>
<comment type="catalytic activity">
    <reaction evidence="20">
        <text>7,8-dihydropteroate + L-glutamate + ATP = 7,8-dihydrofolate + ADP + phosphate + H(+)</text>
        <dbReference type="Rhea" id="RHEA:23584"/>
        <dbReference type="ChEBI" id="CHEBI:15378"/>
        <dbReference type="ChEBI" id="CHEBI:17839"/>
        <dbReference type="ChEBI" id="CHEBI:29985"/>
        <dbReference type="ChEBI" id="CHEBI:30616"/>
        <dbReference type="ChEBI" id="CHEBI:43474"/>
        <dbReference type="ChEBI" id="CHEBI:57451"/>
        <dbReference type="ChEBI" id="CHEBI:456216"/>
        <dbReference type="EC" id="6.3.2.12"/>
    </reaction>
</comment>
<dbReference type="NCBIfam" id="TIGR01499">
    <property type="entry name" value="folC"/>
    <property type="match status" value="1"/>
</dbReference>
<comment type="pathway">
    <text evidence="2">Cofactor biosynthesis; tetrahydrofolate biosynthesis; 7,8-dihydrofolate from 2-amino-4-hydroxy-6-hydroxymethyl-7,8-dihydropteridine diphosphate and 4-aminobenzoate: step 2/2.</text>
</comment>
<evidence type="ECO:0000256" key="11">
    <source>
        <dbReference type="ARBA" id="ARBA00022840"/>
    </source>
</evidence>
<evidence type="ECO:0000256" key="9">
    <source>
        <dbReference type="ARBA" id="ARBA00022723"/>
    </source>
</evidence>
<dbReference type="InterPro" id="IPR001645">
    <property type="entry name" value="Folylpolyglutamate_synth"/>
</dbReference>
<dbReference type="GO" id="GO:0004326">
    <property type="term" value="F:tetrahydrofolylpolyglutamate synthase activity"/>
    <property type="evidence" value="ECO:0007669"/>
    <property type="project" value="UniProtKB-EC"/>
</dbReference>
<dbReference type="EMBL" id="LT907975">
    <property type="protein sequence ID" value="SOB60674.1"/>
    <property type="molecule type" value="Genomic_DNA"/>
</dbReference>
<sequence>MTHFTNYSELSAYMDRLGLFHMDLTLDRMHAVWEKRGIPEVPVVHVVGTNGKGSTSAFLCSLARAHGVKVGMFTSPHFVTPRERVQINRAMLSHEKWVELANELLAIPGADSLTYFEFQTSLAMLAFERNKVQLAIMEAGLGGDYDATNVFSPFLTLYTPIGMDHVEILGPTLVDIARDKAGAIHHGGTVITGPQEGEVMNELQARARDVGARFMFSVDIAEPVKEPLGLDGIHQSTNAQLGLAGWRWYAAGQEVRSLPETERFGLKSAFLPGRMQSVELNGQTVILDGAHNGHAFEALTAALRSKGVRPSAVIFACLGDKDAGPIIPQLLALTDGPIVIPQMQNDRAGDPDGLAAKIGDRARTADSMQAALASCEDMEGPVLVCGSLYLLAEFYSLYPEFLTSQR</sequence>
<keyword evidence="12" id="KW-0460">Magnesium</keyword>
<keyword evidence="23" id="KW-1185">Reference proteome</keyword>
<dbReference type="GO" id="GO:0005524">
    <property type="term" value="F:ATP binding"/>
    <property type="evidence" value="ECO:0007669"/>
    <property type="project" value="UniProtKB-KW"/>
</dbReference>
<evidence type="ECO:0000256" key="16">
    <source>
        <dbReference type="ARBA" id="ARBA00032510"/>
    </source>
</evidence>
<dbReference type="InterPro" id="IPR036615">
    <property type="entry name" value="Mur_ligase_C_dom_sf"/>
</dbReference>
<evidence type="ECO:0000256" key="2">
    <source>
        <dbReference type="ARBA" id="ARBA00004799"/>
    </source>
</evidence>
<evidence type="ECO:0000256" key="15">
    <source>
        <dbReference type="ARBA" id="ARBA00030592"/>
    </source>
</evidence>
<comment type="catalytic activity">
    <reaction evidence="17">
        <text>(6S)-5,6,7,8-tetrahydrofolyl-(gamma-L-Glu)(n) + L-glutamate + ATP = (6S)-5,6,7,8-tetrahydrofolyl-(gamma-L-Glu)(n+1) + ADP + phosphate + H(+)</text>
        <dbReference type="Rhea" id="RHEA:10580"/>
        <dbReference type="Rhea" id="RHEA-COMP:14738"/>
        <dbReference type="Rhea" id="RHEA-COMP:14740"/>
        <dbReference type="ChEBI" id="CHEBI:15378"/>
        <dbReference type="ChEBI" id="CHEBI:29985"/>
        <dbReference type="ChEBI" id="CHEBI:30616"/>
        <dbReference type="ChEBI" id="CHEBI:43474"/>
        <dbReference type="ChEBI" id="CHEBI:141005"/>
        <dbReference type="ChEBI" id="CHEBI:456216"/>
        <dbReference type="EC" id="6.3.2.17"/>
    </reaction>
</comment>
<name>A0A2C8FE18_9BACT</name>
<comment type="similarity">
    <text evidence="4">Belongs to the folylpolyglutamate synthase family.</text>
</comment>
<keyword evidence="9" id="KW-0479">Metal-binding</keyword>
<dbReference type="PIRSF" id="PIRSF001563">
    <property type="entry name" value="Folylpolyglu_synth"/>
    <property type="match status" value="1"/>
</dbReference>
<evidence type="ECO:0000259" key="21">
    <source>
        <dbReference type="Pfam" id="PF02875"/>
    </source>
</evidence>
<dbReference type="InterPro" id="IPR036565">
    <property type="entry name" value="Mur-like_cat_sf"/>
</dbReference>
<evidence type="ECO:0000256" key="17">
    <source>
        <dbReference type="ARBA" id="ARBA00047493"/>
    </source>
</evidence>
<evidence type="ECO:0000256" key="1">
    <source>
        <dbReference type="ARBA" id="ARBA00002714"/>
    </source>
</evidence>
<evidence type="ECO:0000313" key="22">
    <source>
        <dbReference type="EMBL" id="SOB60674.1"/>
    </source>
</evidence>
<evidence type="ECO:0000256" key="7">
    <source>
        <dbReference type="ARBA" id="ARBA00019357"/>
    </source>
</evidence>
<evidence type="ECO:0000313" key="23">
    <source>
        <dbReference type="Proteomes" id="UP000219215"/>
    </source>
</evidence>
<evidence type="ECO:0000256" key="18">
    <source>
        <dbReference type="ARBA" id="ARBA00047808"/>
    </source>
</evidence>
<dbReference type="RefSeq" id="WP_232005646.1">
    <property type="nucleotide sequence ID" value="NZ_LT907975.1"/>
</dbReference>
<dbReference type="AlphaFoldDB" id="A0A2C8FE18"/>
<dbReference type="SUPFAM" id="SSF53244">
    <property type="entry name" value="MurD-like peptide ligases, peptide-binding domain"/>
    <property type="match status" value="1"/>
</dbReference>
<keyword evidence="11" id="KW-0067">ATP-binding</keyword>
<dbReference type="SUPFAM" id="SSF53623">
    <property type="entry name" value="MurD-like peptide ligases, catalytic domain"/>
    <property type="match status" value="1"/>
</dbReference>
<keyword evidence="10" id="KW-0547">Nucleotide-binding</keyword>
<comment type="function">
    <text evidence="1">Functions in two distinct reactions of the de novo folate biosynthetic pathway. Catalyzes the addition of a glutamate residue to dihydropteroate (7,8-dihydropteroate or H2Pte) to form dihydrofolate (7,8-dihydrofolate monoglutamate or H2Pte-Glu). Also catalyzes successive additions of L-glutamate to tetrahydrofolate or 10-formyltetrahydrofolate or 5,10-methylenetetrahydrofolate, leading to folylpolyglutamate derivatives.</text>
</comment>
<evidence type="ECO:0000256" key="20">
    <source>
        <dbReference type="ARBA" id="ARBA00049161"/>
    </source>
</evidence>
<feature type="domain" description="Mur ligase C-terminal" evidence="21">
    <location>
        <begin position="273"/>
        <end position="387"/>
    </location>
</feature>
<reference evidence="23" key="1">
    <citation type="submission" date="2017-09" db="EMBL/GenBank/DDBJ databases">
        <authorList>
            <person name="Regsiter A."/>
            <person name="William W."/>
        </authorList>
    </citation>
    <scope>NUCLEOTIDE SEQUENCE [LARGE SCALE GENOMIC DNA]</scope>
    <source>
        <strain evidence="23">500-1</strain>
    </source>
</reference>
<evidence type="ECO:0000256" key="12">
    <source>
        <dbReference type="ARBA" id="ARBA00022842"/>
    </source>
</evidence>
<dbReference type="PANTHER" id="PTHR11136:SF0">
    <property type="entry name" value="DIHYDROFOLATE SYNTHETASE-RELATED"/>
    <property type="match status" value="1"/>
</dbReference>
<evidence type="ECO:0000256" key="3">
    <source>
        <dbReference type="ARBA" id="ARBA00005150"/>
    </source>
</evidence>
<accession>A0A2C8FE18</accession>
<dbReference type="GO" id="GO:0008841">
    <property type="term" value="F:dihydrofolate synthase activity"/>
    <property type="evidence" value="ECO:0007669"/>
    <property type="project" value="UniProtKB-EC"/>
</dbReference>
<protein>
    <recommendedName>
        <fullName evidence="7">Dihydrofolate synthase/folylpolyglutamate synthase</fullName>
        <ecNumber evidence="5">6.3.2.12</ecNumber>
        <ecNumber evidence="6">6.3.2.17</ecNumber>
    </recommendedName>
    <alternativeName>
        <fullName evidence="16">Folylpoly-gamma-glutamate synthetase-dihydrofolate synthetase</fullName>
    </alternativeName>
    <alternativeName>
        <fullName evidence="14">Folylpolyglutamate synthetase</fullName>
    </alternativeName>
    <alternativeName>
        <fullName evidence="15">Tetrahydrofolylpolyglutamate synthase</fullName>
    </alternativeName>
</protein>
<dbReference type="Gene3D" id="3.90.190.20">
    <property type="entry name" value="Mur ligase, C-terminal domain"/>
    <property type="match status" value="1"/>
</dbReference>
<evidence type="ECO:0000256" key="5">
    <source>
        <dbReference type="ARBA" id="ARBA00013023"/>
    </source>
</evidence>
<dbReference type="GO" id="GO:0005737">
    <property type="term" value="C:cytoplasm"/>
    <property type="evidence" value="ECO:0007669"/>
    <property type="project" value="TreeGrafter"/>
</dbReference>
<comment type="pathway">
    <text evidence="3">Cofactor biosynthesis; tetrahydrofolylpolyglutamate biosynthesis.</text>
</comment>
<dbReference type="EC" id="6.3.2.12" evidence="5"/>
<evidence type="ECO:0000256" key="4">
    <source>
        <dbReference type="ARBA" id="ARBA00008276"/>
    </source>
</evidence>
<dbReference type="Gene3D" id="3.40.1190.10">
    <property type="entry name" value="Mur-like, catalytic domain"/>
    <property type="match status" value="1"/>
</dbReference>
<organism evidence="22 23">
    <name type="scientific">Pseudodesulfovibrio profundus</name>
    <dbReference type="NCBI Taxonomy" id="57320"/>
    <lineage>
        <taxon>Bacteria</taxon>
        <taxon>Pseudomonadati</taxon>
        <taxon>Thermodesulfobacteriota</taxon>
        <taxon>Desulfovibrionia</taxon>
        <taxon>Desulfovibrionales</taxon>
        <taxon>Desulfovibrionaceae</taxon>
    </lineage>
</organism>
<dbReference type="GO" id="GO:0046872">
    <property type="term" value="F:metal ion binding"/>
    <property type="evidence" value="ECO:0007669"/>
    <property type="project" value="UniProtKB-KW"/>
</dbReference>
<dbReference type="InterPro" id="IPR004101">
    <property type="entry name" value="Mur_ligase_C"/>
</dbReference>
<comment type="catalytic activity">
    <reaction evidence="19">
        <text>(6R)-5,10-methylenetetrahydrofolyl-(gamma-L-Glu)(n) + L-glutamate + ATP = (6R)-5,10-methylenetetrahydrofolyl-(gamma-L-Glu)(n+1) + ADP + phosphate + H(+)</text>
        <dbReference type="Rhea" id="RHEA:51912"/>
        <dbReference type="Rhea" id="RHEA-COMP:13257"/>
        <dbReference type="Rhea" id="RHEA-COMP:13258"/>
        <dbReference type="ChEBI" id="CHEBI:15378"/>
        <dbReference type="ChEBI" id="CHEBI:29985"/>
        <dbReference type="ChEBI" id="CHEBI:30616"/>
        <dbReference type="ChEBI" id="CHEBI:43474"/>
        <dbReference type="ChEBI" id="CHEBI:136572"/>
        <dbReference type="ChEBI" id="CHEBI:456216"/>
        <dbReference type="EC" id="6.3.2.17"/>
    </reaction>
</comment>
<gene>
    <name evidence="22" type="ORF">DPRO_3757</name>
</gene>